<dbReference type="SUPFAM" id="SSF53639">
    <property type="entry name" value="AraD/HMP-PK domain-like"/>
    <property type="match status" value="1"/>
</dbReference>
<dbReference type="InterPro" id="IPR001303">
    <property type="entry name" value="Aldolase_II/adducin_N"/>
</dbReference>
<reference evidence="3" key="5">
    <citation type="submission" date="2015-06" db="UniProtKB">
        <authorList>
            <consortium name="EnsemblFungi"/>
        </authorList>
    </citation>
    <scope>IDENTIFICATION</scope>
    <source>
        <strain evidence="3">ATCC 64411</strain>
    </source>
</reference>
<reference evidence="2" key="1">
    <citation type="submission" date="2010-05" db="EMBL/GenBank/DDBJ databases">
        <title>The Genome Sequence of Magnaporthe poae strain ATCC 64411.</title>
        <authorList>
            <consortium name="The Broad Institute Genome Sequencing Platform"/>
            <consortium name="Broad Institute Genome Sequencing Center for Infectious Disease"/>
            <person name="Ma L.-J."/>
            <person name="Dead R."/>
            <person name="Young S."/>
            <person name="Zeng Q."/>
            <person name="Koehrsen M."/>
            <person name="Alvarado L."/>
            <person name="Berlin A."/>
            <person name="Chapman S.B."/>
            <person name="Chen Z."/>
            <person name="Freedman E."/>
            <person name="Gellesch M."/>
            <person name="Goldberg J."/>
            <person name="Griggs A."/>
            <person name="Gujja S."/>
            <person name="Heilman E.R."/>
            <person name="Heiman D."/>
            <person name="Hepburn T."/>
            <person name="Howarth C."/>
            <person name="Jen D."/>
            <person name="Larson L."/>
            <person name="Mehta T."/>
            <person name="Neiman D."/>
            <person name="Pearson M."/>
            <person name="Roberts A."/>
            <person name="Saif S."/>
            <person name="Shea T."/>
            <person name="Shenoy N."/>
            <person name="Sisk P."/>
            <person name="Stolte C."/>
            <person name="Sykes S."/>
            <person name="Walk T."/>
            <person name="White J."/>
            <person name="Yandava C."/>
            <person name="Haas B."/>
            <person name="Nusbaum C."/>
            <person name="Birren B."/>
        </authorList>
    </citation>
    <scope>NUCLEOTIDE SEQUENCE</scope>
    <source>
        <strain evidence="2">ATCC 64411</strain>
    </source>
</reference>
<dbReference type="EnsemblFungi" id="MAPG_04378T0">
    <property type="protein sequence ID" value="MAPG_04378T0"/>
    <property type="gene ID" value="MAPG_04378"/>
</dbReference>
<reference evidence="3" key="4">
    <citation type="journal article" date="2015" name="G3 (Bethesda)">
        <title>Genome sequences of three phytopathogenic species of the Magnaporthaceae family of fungi.</title>
        <authorList>
            <person name="Okagaki L.H."/>
            <person name="Nunes C.C."/>
            <person name="Sailsbery J."/>
            <person name="Clay B."/>
            <person name="Brown D."/>
            <person name="John T."/>
            <person name="Oh Y."/>
            <person name="Young N."/>
            <person name="Fitzgerald M."/>
            <person name="Haas B.J."/>
            <person name="Zeng Q."/>
            <person name="Young S."/>
            <person name="Adiconis X."/>
            <person name="Fan L."/>
            <person name="Levin J.Z."/>
            <person name="Mitchell T.K."/>
            <person name="Okubara P.A."/>
            <person name="Farman M.L."/>
            <person name="Kohn L.M."/>
            <person name="Birren B."/>
            <person name="Ma L.-J."/>
            <person name="Dean R.A."/>
        </authorList>
    </citation>
    <scope>NUCLEOTIDE SEQUENCE</scope>
    <source>
        <strain evidence="3">ATCC 64411 / 73-15</strain>
    </source>
</reference>
<dbReference type="VEuPathDB" id="FungiDB:MAPG_04378"/>
<dbReference type="InterPro" id="IPR051017">
    <property type="entry name" value="Aldolase-II_Adducin_sf"/>
</dbReference>
<feature type="domain" description="Class II aldolase/adducin N-terminal" evidence="1">
    <location>
        <begin position="58"/>
        <end position="247"/>
    </location>
</feature>
<dbReference type="AlphaFoldDB" id="A0A0C4DWJ7"/>
<dbReference type="Gene3D" id="3.40.225.10">
    <property type="entry name" value="Class II aldolase/adducin N-terminal domain"/>
    <property type="match status" value="1"/>
</dbReference>
<dbReference type="PANTHER" id="PTHR10672">
    <property type="entry name" value="ADDUCIN"/>
    <property type="match status" value="1"/>
</dbReference>
<proteinExistence type="predicted"/>
<dbReference type="EMBL" id="GL876968">
    <property type="protein sequence ID" value="KLU85350.1"/>
    <property type="molecule type" value="Genomic_DNA"/>
</dbReference>
<dbReference type="GO" id="GO:0005856">
    <property type="term" value="C:cytoskeleton"/>
    <property type="evidence" value="ECO:0007669"/>
    <property type="project" value="TreeGrafter"/>
</dbReference>
<keyword evidence="4" id="KW-1185">Reference proteome</keyword>
<evidence type="ECO:0000313" key="2">
    <source>
        <dbReference type="EMBL" id="KLU85350.1"/>
    </source>
</evidence>
<dbReference type="STRING" id="644358.A0A0C4DWJ7"/>
<dbReference type="SMART" id="SM01007">
    <property type="entry name" value="Aldolase_II"/>
    <property type="match status" value="1"/>
</dbReference>
<dbReference type="EMBL" id="ADBL01001035">
    <property type="status" value="NOT_ANNOTATED_CDS"/>
    <property type="molecule type" value="Genomic_DNA"/>
</dbReference>
<name>A0A0C4DWJ7_MAGP6</name>
<protein>
    <submittedName>
        <fullName evidence="2">Class II Aldolase</fullName>
    </submittedName>
</protein>
<dbReference type="FunFam" id="3.40.225.10:FF:000009">
    <property type="entry name" value="Class II aldolase/adducin N-terminal"/>
    <property type="match status" value="1"/>
</dbReference>
<dbReference type="eggNOG" id="KOG3699">
    <property type="taxonomic scope" value="Eukaryota"/>
</dbReference>
<evidence type="ECO:0000313" key="3">
    <source>
        <dbReference type="EnsemblFungi" id="MAPG_04378T0"/>
    </source>
</evidence>
<dbReference type="PANTHER" id="PTHR10672:SF25">
    <property type="entry name" value="MEIOTICALLY UP-REGULATED GENE 14 PROTEIN"/>
    <property type="match status" value="1"/>
</dbReference>
<organism evidence="3 4">
    <name type="scientific">Magnaporthiopsis poae (strain ATCC 64411 / 73-15)</name>
    <name type="common">Kentucky bluegrass fungus</name>
    <name type="synonym">Magnaporthe poae</name>
    <dbReference type="NCBI Taxonomy" id="644358"/>
    <lineage>
        <taxon>Eukaryota</taxon>
        <taxon>Fungi</taxon>
        <taxon>Dikarya</taxon>
        <taxon>Ascomycota</taxon>
        <taxon>Pezizomycotina</taxon>
        <taxon>Sordariomycetes</taxon>
        <taxon>Sordariomycetidae</taxon>
        <taxon>Magnaporthales</taxon>
        <taxon>Magnaporthaceae</taxon>
        <taxon>Magnaporthiopsis</taxon>
    </lineage>
</organism>
<dbReference type="InterPro" id="IPR036409">
    <property type="entry name" value="Aldolase_II/adducin_N_sf"/>
</dbReference>
<dbReference type="Proteomes" id="UP000011715">
    <property type="component" value="Unassembled WGS sequence"/>
</dbReference>
<gene>
    <name evidence="2" type="ORF">MAPG_04378</name>
</gene>
<reference evidence="2" key="3">
    <citation type="submission" date="2011-03" db="EMBL/GenBank/DDBJ databases">
        <title>Annotation of Magnaporthe poae ATCC 64411.</title>
        <authorList>
            <person name="Ma L.-J."/>
            <person name="Dead R."/>
            <person name="Young S.K."/>
            <person name="Zeng Q."/>
            <person name="Gargeya S."/>
            <person name="Fitzgerald M."/>
            <person name="Haas B."/>
            <person name="Abouelleil A."/>
            <person name="Alvarado L."/>
            <person name="Arachchi H.M."/>
            <person name="Berlin A."/>
            <person name="Brown A."/>
            <person name="Chapman S.B."/>
            <person name="Chen Z."/>
            <person name="Dunbar C."/>
            <person name="Freedman E."/>
            <person name="Gearin G."/>
            <person name="Gellesch M."/>
            <person name="Goldberg J."/>
            <person name="Griggs A."/>
            <person name="Gujja S."/>
            <person name="Heiman D."/>
            <person name="Howarth C."/>
            <person name="Larson L."/>
            <person name="Lui A."/>
            <person name="MacDonald P.J.P."/>
            <person name="Mehta T."/>
            <person name="Montmayeur A."/>
            <person name="Murphy C."/>
            <person name="Neiman D."/>
            <person name="Pearson M."/>
            <person name="Priest M."/>
            <person name="Roberts A."/>
            <person name="Saif S."/>
            <person name="Shea T."/>
            <person name="Shenoy N."/>
            <person name="Sisk P."/>
            <person name="Stolte C."/>
            <person name="Sykes S."/>
            <person name="Yandava C."/>
            <person name="Wortman J."/>
            <person name="Nusbaum C."/>
            <person name="Birren B."/>
        </authorList>
    </citation>
    <scope>NUCLEOTIDE SEQUENCE</scope>
    <source>
        <strain evidence="2">ATCC 64411</strain>
    </source>
</reference>
<evidence type="ECO:0000259" key="1">
    <source>
        <dbReference type="SMART" id="SM01007"/>
    </source>
</evidence>
<dbReference type="GO" id="GO:0051015">
    <property type="term" value="F:actin filament binding"/>
    <property type="evidence" value="ECO:0007669"/>
    <property type="project" value="TreeGrafter"/>
</dbReference>
<dbReference type="OMA" id="IWMNPIG"/>
<accession>A0A0C4DWJ7</accession>
<dbReference type="OrthoDB" id="3238794at2759"/>
<reference evidence="4" key="2">
    <citation type="submission" date="2010-05" db="EMBL/GenBank/DDBJ databases">
        <title>The genome sequence of Magnaporthe poae strain ATCC 64411.</title>
        <authorList>
            <person name="Ma L.-J."/>
            <person name="Dead R."/>
            <person name="Young S."/>
            <person name="Zeng Q."/>
            <person name="Koehrsen M."/>
            <person name="Alvarado L."/>
            <person name="Berlin A."/>
            <person name="Chapman S.B."/>
            <person name="Chen Z."/>
            <person name="Freedman E."/>
            <person name="Gellesch M."/>
            <person name="Goldberg J."/>
            <person name="Griggs A."/>
            <person name="Gujja S."/>
            <person name="Heilman E.R."/>
            <person name="Heiman D."/>
            <person name="Hepburn T."/>
            <person name="Howarth C."/>
            <person name="Jen D."/>
            <person name="Larson L."/>
            <person name="Mehta T."/>
            <person name="Neiman D."/>
            <person name="Pearson M."/>
            <person name="Roberts A."/>
            <person name="Saif S."/>
            <person name="Shea T."/>
            <person name="Shenoy N."/>
            <person name="Sisk P."/>
            <person name="Stolte C."/>
            <person name="Sykes S."/>
            <person name="Walk T."/>
            <person name="White J."/>
            <person name="Yandava C."/>
            <person name="Haas B."/>
            <person name="Nusbaum C."/>
            <person name="Birren B."/>
        </authorList>
    </citation>
    <scope>NUCLEOTIDE SEQUENCE [LARGE SCALE GENOMIC DNA]</scope>
    <source>
        <strain evidence="4">ATCC 64411 / 73-15</strain>
    </source>
</reference>
<sequence length="319" mass="34440">MAPSVINEVPSAVIPAVKLAGKAKEEAMTALRAISQGEVMPDIPTFPTFAAERRHILVHMAATFRNWARNNYSEGQSGHISVRDPEFPGLMWMNTMGRHYGMLRAGDMVALDIATGAIVAGRPNPSTGRVTSNAAGYYIHSAVHQHRPDVHAVCHCHTAGGRAWSVFARPLDMLTQDVCNFYGVHAVYKKYGGIVFAADEARNIAAALGEKNKGLILMNHGLLTVGSTVDEAGYMFGLLERSCAIQLQVEAARAGNPGLKKNIISDEEAAHAFKMASEKNALYREFQPDVELEIEAAGGEEALAKGFEELVINMDAPIA</sequence>
<dbReference type="Pfam" id="PF00596">
    <property type="entry name" value="Aldolase_II"/>
    <property type="match status" value="1"/>
</dbReference>
<evidence type="ECO:0000313" key="4">
    <source>
        <dbReference type="Proteomes" id="UP000011715"/>
    </source>
</evidence>